<organism evidence="1 2">
    <name type="scientific">Leisingera aquaemixtae</name>
    <dbReference type="NCBI Taxonomy" id="1396826"/>
    <lineage>
        <taxon>Bacteria</taxon>
        <taxon>Pseudomonadati</taxon>
        <taxon>Pseudomonadota</taxon>
        <taxon>Alphaproteobacteria</taxon>
        <taxon>Rhodobacterales</taxon>
        <taxon>Roseobacteraceae</taxon>
        <taxon>Leisingera</taxon>
    </lineage>
</organism>
<sequence>MIADRIDAACKIAGVRLKTACTISGVNYGTLRSQMRNNREIPASSLALLSAGLCIPIQFFFDLPGGSQASAARLNRWRAAEAANTELAACSRAGFNVTTDHILDWFHQEAGQLRNWEWFEDQVDLYEPLEATDRIMHPIQIGKRSAAAERLMLAGNRDFYRIVGSFEETIIARAMQSHRMLSEVPYIVTDEELDVIIKGLRVRGGYRKVTMRVTGPQGEPVTAVFSKITWLDTADNMREVDCVEA</sequence>
<evidence type="ECO:0000313" key="1">
    <source>
        <dbReference type="EMBL" id="CUH98570.1"/>
    </source>
</evidence>
<dbReference type="RefSeq" id="WP_058284786.1">
    <property type="nucleotide sequence ID" value="NZ_CP081034.1"/>
</dbReference>
<accession>A0A0N7M440</accession>
<dbReference type="EMBL" id="CYSR01000009">
    <property type="protein sequence ID" value="CUH98570.1"/>
    <property type="molecule type" value="Genomic_DNA"/>
</dbReference>
<dbReference type="Proteomes" id="UP000051326">
    <property type="component" value="Unassembled WGS sequence"/>
</dbReference>
<proteinExistence type="predicted"/>
<protein>
    <submittedName>
        <fullName evidence="1">Uncharacterized protein</fullName>
    </submittedName>
</protein>
<gene>
    <name evidence="1" type="ORF">PHA8399_00684</name>
</gene>
<name>A0A0N7M440_9RHOB</name>
<reference evidence="1 2" key="1">
    <citation type="submission" date="2015-09" db="EMBL/GenBank/DDBJ databases">
        <authorList>
            <consortium name="Swine Surveillance"/>
        </authorList>
    </citation>
    <scope>NUCLEOTIDE SEQUENCE [LARGE SCALE GENOMIC DNA]</scope>
    <source>
        <strain evidence="1 2">CECT 8399</strain>
    </source>
</reference>
<dbReference type="AlphaFoldDB" id="A0A0N7M440"/>
<evidence type="ECO:0000313" key="2">
    <source>
        <dbReference type="Proteomes" id="UP000051326"/>
    </source>
</evidence>